<proteinExistence type="predicted"/>
<feature type="domain" description="RNA polymerase sigma-70 region 2" evidence="2">
    <location>
        <begin position="6"/>
        <end position="71"/>
    </location>
</feature>
<dbReference type="Gene3D" id="1.10.10.10">
    <property type="entry name" value="Winged helix-like DNA-binding domain superfamily/Winged helix DNA-binding domain"/>
    <property type="match status" value="1"/>
</dbReference>
<comment type="subunit">
    <text evidence="1">Interacts transiently with the RNA polymerase catalytic core formed by RpoA, RpoB, RpoC and RpoZ (2 alpha, 1 beta, 1 beta' and 1 omega subunit) to form the RNA polymerase holoenzyme that can initiate transcription.</text>
</comment>
<dbReference type="InterPro" id="IPR013249">
    <property type="entry name" value="RNA_pol_sigma70_r4_t2"/>
</dbReference>
<comment type="caution">
    <text evidence="4">The sequence shown here is derived from an EMBL/GenBank/DDBJ whole genome shotgun (WGS) entry which is preliminary data.</text>
</comment>
<dbReference type="InterPro" id="IPR052704">
    <property type="entry name" value="ECF_Sigma-70_Domain"/>
</dbReference>
<evidence type="ECO:0000313" key="4">
    <source>
        <dbReference type="EMBL" id="MFD1780832.1"/>
    </source>
</evidence>
<evidence type="ECO:0000313" key="5">
    <source>
        <dbReference type="Proteomes" id="UP001597227"/>
    </source>
</evidence>
<dbReference type="RefSeq" id="WP_388040655.1">
    <property type="nucleotide sequence ID" value="NZ_JBHUEK010000029.1"/>
</dbReference>
<organism evidence="4 5">
    <name type="scientific">Fredinandcohnia salidurans</name>
    <dbReference type="NCBI Taxonomy" id="2595041"/>
    <lineage>
        <taxon>Bacteria</taxon>
        <taxon>Bacillati</taxon>
        <taxon>Bacillota</taxon>
        <taxon>Bacilli</taxon>
        <taxon>Bacillales</taxon>
        <taxon>Bacillaceae</taxon>
        <taxon>Fredinandcohnia</taxon>
    </lineage>
</organism>
<feature type="domain" description="RNA polymerase sigma factor 70 region 4 type 2" evidence="3">
    <location>
        <begin position="105"/>
        <end position="156"/>
    </location>
</feature>
<dbReference type="CDD" id="cd06171">
    <property type="entry name" value="Sigma70_r4"/>
    <property type="match status" value="1"/>
</dbReference>
<keyword evidence="5" id="KW-1185">Reference proteome</keyword>
<evidence type="ECO:0000256" key="1">
    <source>
        <dbReference type="ARBA" id="ARBA00011344"/>
    </source>
</evidence>
<dbReference type="InterPro" id="IPR032710">
    <property type="entry name" value="NTF2-like_dom_sf"/>
</dbReference>
<dbReference type="InterPro" id="IPR014303">
    <property type="entry name" value="RNA_pol_sigma-70_ECF"/>
</dbReference>
<dbReference type="PANTHER" id="PTHR30173">
    <property type="entry name" value="SIGMA 19 FACTOR"/>
    <property type="match status" value="1"/>
</dbReference>
<dbReference type="SUPFAM" id="SSF88659">
    <property type="entry name" value="Sigma3 and sigma4 domains of RNA polymerase sigma factors"/>
    <property type="match status" value="1"/>
</dbReference>
<dbReference type="PANTHER" id="PTHR30173:SF36">
    <property type="entry name" value="ECF RNA POLYMERASE SIGMA FACTOR SIGJ"/>
    <property type="match status" value="1"/>
</dbReference>
<dbReference type="InterPro" id="IPR036388">
    <property type="entry name" value="WH-like_DNA-bd_sf"/>
</dbReference>
<dbReference type="SUPFAM" id="SSF88946">
    <property type="entry name" value="Sigma2 domain of RNA polymerase sigma factors"/>
    <property type="match status" value="1"/>
</dbReference>
<dbReference type="Pfam" id="PF08281">
    <property type="entry name" value="Sigma70_r4_2"/>
    <property type="match status" value="1"/>
</dbReference>
<gene>
    <name evidence="4" type="ORF">ACFSFW_19450</name>
</gene>
<evidence type="ECO:0000259" key="2">
    <source>
        <dbReference type="Pfam" id="PF04542"/>
    </source>
</evidence>
<reference evidence="5" key="1">
    <citation type="journal article" date="2019" name="Int. J. Syst. Evol. Microbiol.">
        <title>The Global Catalogue of Microorganisms (GCM) 10K type strain sequencing project: providing services to taxonomists for standard genome sequencing and annotation.</title>
        <authorList>
            <consortium name="The Broad Institute Genomics Platform"/>
            <consortium name="The Broad Institute Genome Sequencing Center for Infectious Disease"/>
            <person name="Wu L."/>
            <person name="Ma J."/>
        </authorList>
    </citation>
    <scope>NUCLEOTIDE SEQUENCE [LARGE SCALE GENOMIC DNA]</scope>
    <source>
        <strain evidence="5">CCUG 15531</strain>
    </source>
</reference>
<sequence>MLDDQFYQEYKPLLFSIAYRMTGAITEAEDITHDVLLDFGKLNGEQIENIKAYLCKMVTNRSIDYLKSARKKREVYIGTWLPEPFIIHDVNPMHEVLMHDSISYALLCLMEQLTPVERAVFVLREAFGYEYEEIASILEKEVANCRKILSRARKKIDYKDDVDPLQVNQEELQHLVQSFLVAATSGNTESFLTLLANDAVLYSDGGGKVKAALVPIETRERVAQFIFGLLRKFGQDDELKFELVNVNGQIGILIKRDNKPENVVCFEIEKNQIKHIFSIRNPEKLTFALRGIPF</sequence>
<name>A0ABW4MTH5_9BACI</name>
<dbReference type="Proteomes" id="UP001597227">
    <property type="component" value="Unassembled WGS sequence"/>
</dbReference>
<dbReference type="NCBIfam" id="NF007214">
    <property type="entry name" value="PRK09636.1"/>
    <property type="match status" value="1"/>
</dbReference>
<dbReference type="NCBIfam" id="TIGR02937">
    <property type="entry name" value="sigma70-ECF"/>
    <property type="match status" value="1"/>
</dbReference>
<dbReference type="Gene3D" id="1.10.1740.10">
    <property type="match status" value="1"/>
</dbReference>
<dbReference type="EMBL" id="JBHUEK010000029">
    <property type="protein sequence ID" value="MFD1780832.1"/>
    <property type="molecule type" value="Genomic_DNA"/>
</dbReference>
<dbReference type="Pfam" id="PF04542">
    <property type="entry name" value="Sigma70_r2"/>
    <property type="match status" value="1"/>
</dbReference>
<dbReference type="SUPFAM" id="SSF54427">
    <property type="entry name" value="NTF2-like"/>
    <property type="match status" value="1"/>
</dbReference>
<protein>
    <submittedName>
        <fullName evidence="4">RNA polymerase sigma-70 factor</fullName>
    </submittedName>
</protein>
<evidence type="ECO:0000259" key="3">
    <source>
        <dbReference type="Pfam" id="PF08281"/>
    </source>
</evidence>
<dbReference type="InterPro" id="IPR013325">
    <property type="entry name" value="RNA_pol_sigma_r2"/>
</dbReference>
<accession>A0ABW4MTH5</accession>
<dbReference type="NCBIfam" id="TIGR02957">
    <property type="entry name" value="SigX4"/>
    <property type="match status" value="1"/>
</dbReference>
<dbReference type="InterPro" id="IPR014284">
    <property type="entry name" value="RNA_pol_sigma-70_dom"/>
</dbReference>
<dbReference type="InterPro" id="IPR007627">
    <property type="entry name" value="RNA_pol_sigma70_r2"/>
</dbReference>
<dbReference type="InterPro" id="IPR013324">
    <property type="entry name" value="RNA_pol_sigma_r3/r4-like"/>
</dbReference>